<dbReference type="NCBIfam" id="TIGR02824">
    <property type="entry name" value="quinone_pig3"/>
    <property type="match status" value="1"/>
</dbReference>
<keyword evidence="1" id="KW-0521">NADP</keyword>
<dbReference type="InterPro" id="IPR013154">
    <property type="entry name" value="ADH-like_N"/>
</dbReference>
<dbReference type="InterPro" id="IPR011032">
    <property type="entry name" value="GroES-like_sf"/>
</dbReference>
<dbReference type="CDD" id="cd05276">
    <property type="entry name" value="p53_inducible_oxidoreductase"/>
    <property type="match status" value="1"/>
</dbReference>
<dbReference type="PANTHER" id="PTHR48106">
    <property type="entry name" value="QUINONE OXIDOREDUCTASE PIG3-RELATED"/>
    <property type="match status" value="1"/>
</dbReference>
<dbReference type="SUPFAM" id="SSF51735">
    <property type="entry name" value="NAD(P)-binding Rossmann-fold domains"/>
    <property type="match status" value="1"/>
</dbReference>
<evidence type="ECO:0000256" key="1">
    <source>
        <dbReference type="ARBA" id="ARBA00022857"/>
    </source>
</evidence>
<proteinExistence type="predicted"/>
<dbReference type="PANTHER" id="PTHR48106:SF18">
    <property type="entry name" value="QUINONE OXIDOREDUCTASE PIG3"/>
    <property type="match status" value="1"/>
</dbReference>
<evidence type="ECO:0000256" key="2">
    <source>
        <dbReference type="ARBA" id="ARBA00023002"/>
    </source>
</evidence>
<dbReference type="InterPro" id="IPR036291">
    <property type="entry name" value="NAD(P)-bd_dom_sf"/>
</dbReference>
<dbReference type="AlphaFoldDB" id="A0A381QFJ6"/>
<sequence>MSESMKAVVITQPGGVEVLELRDVERPTPGGTDILVRVASSGLNRADLLQRRGLYPPPRGYPEDIPGLEYSGVIEAIGEEVDTLAVGQAVMGITGGGAYAEYVVVPAATAVRIPHGLDPVEAGAIPEVFMTAYDAVFLQEGLCMDESLLVHAVGSGVGTATLQLALRAGAVVIGTSRTEAKLVAAAALGLEHKVLGDEVWPNRVLEITDGLGVNVILDLVGGAYLKGNQKVLASRGRHIVVGVPAGAKAEIDLRSLMVRRGSIRGTTLRARPHNEKVALARAFELEVLPGFEMGELKSVVDCAFPAGEAQAAHRYMEENRNFGKILLTW</sequence>
<accession>A0A381QFJ6</accession>
<organism evidence="4">
    <name type="scientific">marine metagenome</name>
    <dbReference type="NCBI Taxonomy" id="408172"/>
    <lineage>
        <taxon>unclassified sequences</taxon>
        <taxon>metagenomes</taxon>
        <taxon>ecological metagenomes</taxon>
    </lineage>
</organism>
<evidence type="ECO:0000259" key="3">
    <source>
        <dbReference type="SMART" id="SM00829"/>
    </source>
</evidence>
<protein>
    <recommendedName>
        <fullName evidence="3">Enoyl reductase (ER) domain-containing protein</fullName>
    </recommendedName>
</protein>
<keyword evidence="2" id="KW-0560">Oxidoreductase</keyword>
<dbReference type="Pfam" id="PF08240">
    <property type="entry name" value="ADH_N"/>
    <property type="match status" value="1"/>
</dbReference>
<dbReference type="GO" id="GO:0070402">
    <property type="term" value="F:NADPH binding"/>
    <property type="evidence" value="ECO:0007669"/>
    <property type="project" value="TreeGrafter"/>
</dbReference>
<evidence type="ECO:0000313" key="4">
    <source>
        <dbReference type="EMBL" id="SUZ76837.1"/>
    </source>
</evidence>
<dbReference type="EMBL" id="UINC01001294">
    <property type="protein sequence ID" value="SUZ76837.1"/>
    <property type="molecule type" value="Genomic_DNA"/>
</dbReference>
<dbReference type="Gene3D" id="3.40.50.720">
    <property type="entry name" value="NAD(P)-binding Rossmann-like Domain"/>
    <property type="match status" value="1"/>
</dbReference>
<dbReference type="GO" id="GO:0016651">
    <property type="term" value="F:oxidoreductase activity, acting on NAD(P)H"/>
    <property type="evidence" value="ECO:0007669"/>
    <property type="project" value="TreeGrafter"/>
</dbReference>
<dbReference type="Pfam" id="PF00107">
    <property type="entry name" value="ADH_zinc_N"/>
    <property type="match status" value="1"/>
</dbReference>
<feature type="domain" description="Enoyl reductase (ER)" evidence="3">
    <location>
        <begin position="14"/>
        <end position="327"/>
    </location>
</feature>
<dbReference type="InterPro" id="IPR014189">
    <property type="entry name" value="Quinone_OxRdtase_PIG3"/>
</dbReference>
<gene>
    <name evidence="4" type="ORF">METZ01_LOCUS29691</name>
</gene>
<dbReference type="Gene3D" id="3.90.180.10">
    <property type="entry name" value="Medium-chain alcohol dehydrogenases, catalytic domain"/>
    <property type="match status" value="1"/>
</dbReference>
<reference evidence="4" key="1">
    <citation type="submission" date="2018-05" db="EMBL/GenBank/DDBJ databases">
        <authorList>
            <person name="Lanie J.A."/>
            <person name="Ng W.-L."/>
            <person name="Kazmierczak K.M."/>
            <person name="Andrzejewski T.M."/>
            <person name="Davidsen T.M."/>
            <person name="Wayne K.J."/>
            <person name="Tettelin H."/>
            <person name="Glass J.I."/>
            <person name="Rusch D."/>
            <person name="Podicherti R."/>
            <person name="Tsui H.-C.T."/>
            <person name="Winkler M.E."/>
        </authorList>
    </citation>
    <scope>NUCLEOTIDE SEQUENCE</scope>
</reference>
<dbReference type="InterPro" id="IPR020843">
    <property type="entry name" value="ER"/>
</dbReference>
<dbReference type="SUPFAM" id="SSF50129">
    <property type="entry name" value="GroES-like"/>
    <property type="match status" value="1"/>
</dbReference>
<name>A0A381QFJ6_9ZZZZ</name>
<dbReference type="InterPro" id="IPR013149">
    <property type="entry name" value="ADH-like_C"/>
</dbReference>
<dbReference type="SMART" id="SM00829">
    <property type="entry name" value="PKS_ER"/>
    <property type="match status" value="1"/>
</dbReference>